<accession>A0A372NRU4</accession>
<sequence>MDALTKHWLNLREQLTFNEAALPSIKQAAHELYTNYGAMLLGYIIEVVKDRPVAEGYLADIFSGLSVGDIQYIAGTPDGSTYCRLQQYTRNKLVSFVNTVDDCADSPDNVTIRGNRLIDLMTAEQQLVFCGVHYHGKSVSSLANELNKTSDEIRQILKQSFNIIRSNRK</sequence>
<reference evidence="1 2" key="1">
    <citation type="submission" date="2018-08" db="EMBL/GenBank/DDBJ databases">
        <title>Mucilaginibacter sp. MYSH2.</title>
        <authorList>
            <person name="Seo T."/>
        </authorList>
    </citation>
    <scope>NUCLEOTIDE SEQUENCE [LARGE SCALE GENOMIC DNA]</scope>
    <source>
        <strain evidence="1 2">MYSH2</strain>
    </source>
</reference>
<name>A0A372NRU4_9SPHI</name>
<comment type="caution">
    <text evidence="1">The sequence shown here is derived from an EMBL/GenBank/DDBJ whole genome shotgun (WGS) entry which is preliminary data.</text>
</comment>
<dbReference type="AlphaFoldDB" id="A0A372NRU4"/>
<dbReference type="Proteomes" id="UP000264217">
    <property type="component" value="Unassembled WGS sequence"/>
</dbReference>
<evidence type="ECO:0000313" key="1">
    <source>
        <dbReference type="EMBL" id="RFZ92003.1"/>
    </source>
</evidence>
<dbReference type="InterPro" id="IPR013324">
    <property type="entry name" value="RNA_pol_sigma_r3/r4-like"/>
</dbReference>
<organism evidence="1 2">
    <name type="scientific">Mucilaginibacter conchicola</name>
    <dbReference type="NCBI Taxonomy" id="2303333"/>
    <lineage>
        <taxon>Bacteria</taxon>
        <taxon>Pseudomonadati</taxon>
        <taxon>Bacteroidota</taxon>
        <taxon>Sphingobacteriia</taxon>
        <taxon>Sphingobacteriales</taxon>
        <taxon>Sphingobacteriaceae</taxon>
        <taxon>Mucilaginibacter</taxon>
    </lineage>
</organism>
<evidence type="ECO:0000313" key="2">
    <source>
        <dbReference type="Proteomes" id="UP000264217"/>
    </source>
</evidence>
<protein>
    <submittedName>
        <fullName evidence="1">Sigma-70 family RNA polymerase sigma factor</fullName>
    </submittedName>
</protein>
<dbReference type="SUPFAM" id="SSF88659">
    <property type="entry name" value="Sigma3 and sigma4 domains of RNA polymerase sigma factors"/>
    <property type="match status" value="1"/>
</dbReference>
<proteinExistence type="predicted"/>
<dbReference type="EMBL" id="QWDC01000002">
    <property type="protein sequence ID" value="RFZ92003.1"/>
    <property type="molecule type" value="Genomic_DNA"/>
</dbReference>
<keyword evidence="2" id="KW-1185">Reference proteome</keyword>
<gene>
    <name evidence="1" type="ORF">D0C36_11185</name>
</gene>